<reference evidence="2 3" key="1">
    <citation type="journal article" date="2024" name="Nat. Commun.">
        <title>Phylogenomics reveals the evolutionary origins of lichenization in chlorophyte algae.</title>
        <authorList>
            <person name="Puginier C."/>
            <person name="Libourel C."/>
            <person name="Otte J."/>
            <person name="Skaloud P."/>
            <person name="Haon M."/>
            <person name="Grisel S."/>
            <person name="Petersen M."/>
            <person name="Berrin J.G."/>
            <person name="Delaux P.M."/>
            <person name="Dal Grande F."/>
            <person name="Keller J."/>
        </authorList>
    </citation>
    <scope>NUCLEOTIDE SEQUENCE [LARGE SCALE GENOMIC DNA]</scope>
    <source>
        <strain evidence="2 3">SAG 2043</strain>
    </source>
</reference>
<proteinExistence type="predicted"/>
<accession>A0AAW1PKG3</accession>
<evidence type="ECO:0000313" key="2">
    <source>
        <dbReference type="EMBL" id="KAK9808925.1"/>
    </source>
</evidence>
<name>A0AAW1PKG3_9CHLO</name>
<feature type="region of interest" description="Disordered" evidence="1">
    <location>
        <begin position="105"/>
        <end position="127"/>
    </location>
</feature>
<feature type="compositionally biased region" description="Basic and acidic residues" evidence="1">
    <location>
        <begin position="75"/>
        <end position="90"/>
    </location>
</feature>
<feature type="region of interest" description="Disordered" evidence="1">
    <location>
        <begin position="1"/>
        <end position="90"/>
    </location>
</feature>
<evidence type="ECO:0000313" key="3">
    <source>
        <dbReference type="Proteomes" id="UP001489004"/>
    </source>
</evidence>
<evidence type="ECO:0000256" key="1">
    <source>
        <dbReference type="SAM" id="MobiDB-lite"/>
    </source>
</evidence>
<feature type="compositionally biased region" description="Low complexity" evidence="1">
    <location>
        <begin position="18"/>
        <end position="30"/>
    </location>
</feature>
<dbReference type="AlphaFoldDB" id="A0AAW1PKG3"/>
<dbReference type="Proteomes" id="UP001489004">
    <property type="component" value="Unassembled WGS sequence"/>
</dbReference>
<sequence length="229" mass="23397">MEMSLDDIIKANKKKGAPKGARPGVKAGKPGSAGRDKNVKAAQNQSANKRQAGLAQKRGQGAPKTVTIKKPQNQRNDRPFNRGASDADLRQHSMKIVVRNDRAGQAPAANRPVLPHQAAQQPRGGANGVTKGAGGGYGAAMDIDQTTRPAYYGEHDYRGGTAPEYSVPGQERVYSAAGSSRQAGGPRSFRGGIATGVGGGGGGGFGGGRAAPAAAAGNMRRNAHGVVLP</sequence>
<dbReference type="EMBL" id="JALJOR010000011">
    <property type="protein sequence ID" value="KAK9808925.1"/>
    <property type="molecule type" value="Genomic_DNA"/>
</dbReference>
<gene>
    <name evidence="2" type="ORF">WJX72_006478</name>
</gene>
<keyword evidence="3" id="KW-1185">Reference proteome</keyword>
<protein>
    <submittedName>
        <fullName evidence="2">Uncharacterized protein</fullName>
    </submittedName>
</protein>
<comment type="caution">
    <text evidence="2">The sequence shown here is derived from an EMBL/GenBank/DDBJ whole genome shotgun (WGS) entry which is preliminary data.</text>
</comment>
<feature type="compositionally biased region" description="Gly residues" evidence="1">
    <location>
        <begin position="193"/>
        <end position="209"/>
    </location>
</feature>
<feature type="region of interest" description="Disordered" evidence="1">
    <location>
        <begin position="179"/>
        <end position="229"/>
    </location>
</feature>
<organism evidence="2 3">
    <name type="scientific">[Myrmecia] bisecta</name>
    <dbReference type="NCBI Taxonomy" id="41462"/>
    <lineage>
        <taxon>Eukaryota</taxon>
        <taxon>Viridiplantae</taxon>
        <taxon>Chlorophyta</taxon>
        <taxon>core chlorophytes</taxon>
        <taxon>Trebouxiophyceae</taxon>
        <taxon>Trebouxiales</taxon>
        <taxon>Trebouxiaceae</taxon>
        <taxon>Myrmecia</taxon>
    </lineage>
</organism>